<keyword evidence="1" id="KW-0812">Transmembrane</keyword>
<evidence type="ECO:0000313" key="3">
    <source>
        <dbReference type="Proteomes" id="UP000295606"/>
    </source>
</evidence>
<dbReference type="AlphaFoldDB" id="A0A4R5LK15"/>
<gene>
    <name evidence="2" type="ORF">E1N52_05855</name>
</gene>
<accession>A0A4R5LK15</accession>
<keyword evidence="1" id="KW-1133">Transmembrane helix</keyword>
<dbReference type="Proteomes" id="UP000295606">
    <property type="component" value="Unassembled WGS sequence"/>
</dbReference>
<reference evidence="2 3" key="1">
    <citation type="submission" date="2019-03" db="EMBL/GenBank/DDBJ databases">
        <title>Paraburkholderia sp. isolated from native Mimosa gymnas in Guartela State Park, Brazil.</title>
        <authorList>
            <person name="Paulitsch F."/>
            <person name="Hungria M."/>
            <person name="Delamuta J.R.M."/>
            <person name="Ribeiro R.A."/>
            <person name="Dall'Agnol R."/>
            <person name="Silva J.S.B."/>
        </authorList>
    </citation>
    <scope>NUCLEOTIDE SEQUENCE [LARGE SCALE GENOMIC DNA]</scope>
    <source>
        <strain evidence="2 3">CNPSo 3008</strain>
    </source>
</reference>
<evidence type="ECO:0000313" key="2">
    <source>
        <dbReference type="EMBL" id="TDG10029.1"/>
    </source>
</evidence>
<proteinExistence type="predicted"/>
<protein>
    <submittedName>
        <fullName evidence="2">Uncharacterized protein</fullName>
    </submittedName>
</protein>
<keyword evidence="1" id="KW-0472">Membrane</keyword>
<organism evidence="2 3">
    <name type="scientific">Paraburkholderia guartelaensis</name>
    <dbReference type="NCBI Taxonomy" id="2546446"/>
    <lineage>
        <taxon>Bacteria</taxon>
        <taxon>Pseudomonadati</taxon>
        <taxon>Pseudomonadota</taxon>
        <taxon>Betaproteobacteria</taxon>
        <taxon>Burkholderiales</taxon>
        <taxon>Burkholderiaceae</taxon>
        <taxon>Paraburkholderia</taxon>
    </lineage>
</organism>
<evidence type="ECO:0000256" key="1">
    <source>
        <dbReference type="SAM" id="Phobius"/>
    </source>
</evidence>
<feature type="transmembrane region" description="Helical" evidence="1">
    <location>
        <begin position="35"/>
        <end position="57"/>
    </location>
</feature>
<feature type="transmembrane region" description="Helical" evidence="1">
    <location>
        <begin position="12"/>
        <end position="29"/>
    </location>
</feature>
<dbReference type="EMBL" id="SMOD01000003">
    <property type="protein sequence ID" value="TDG10029.1"/>
    <property type="molecule type" value="Genomic_DNA"/>
</dbReference>
<comment type="caution">
    <text evidence="2">The sequence shown here is derived from an EMBL/GenBank/DDBJ whole genome shotgun (WGS) entry which is preliminary data.</text>
</comment>
<name>A0A4R5LK15_9BURK</name>
<dbReference type="RefSeq" id="WP_133181035.1">
    <property type="nucleotide sequence ID" value="NZ_SMOD01000003.1"/>
</dbReference>
<dbReference type="OrthoDB" id="9895420at2"/>
<sequence>MRETTVKFKRGMFTGLFSGVALFCVHPFTARHPSLGIVAFAGGACAFVGTQLANWLYRP</sequence>